<dbReference type="SUPFAM" id="SSF55979">
    <property type="entry name" value="DNA clamp"/>
    <property type="match status" value="1"/>
</dbReference>
<dbReference type="Gene3D" id="3.70.10.10">
    <property type="match status" value="1"/>
</dbReference>
<organism evidence="2 3">
    <name type="scientific">Gracilariopsis chorda</name>
    <dbReference type="NCBI Taxonomy" id="448386"/>
    <lineage>
        <taxon>Eukaryota</taxon>
        <taxon>Rhodophyta</taxon>
        <taxon>Florideophyceae</taxon>
        <taxon>Rhodymeniophycidae</taxon>
        <taxon>Gracilariales</taxon>
        <taxon>Gracilariaceae</taxon>
        <taxon>Gracilariopsis</taxon>
    </lineage>
</organism>
<dbReference type="GO" id="GO:0031573">
    <property type="term" value="P:mitotic intra-S DNA damage checkpoint signaling"/>
    <property type="evidence" value="ECO:0007669"/>
    <property type="project" value="TreeGrafter"/>
</dbReference>
<dbReference type="AlphaFoldDB" id="A0A2V3IGD8"/>
<dbReference type="PANTHER" id="PTHR15237">
    <property type="entry name" value="DNA REPAIR PROTEIN RAD9"/>
    <property type="match status" value="1"/>
</dbReference>
<feature type="compositionally biased region" description="Pro residues" evidence="1">
    <location>
        <begin position="387"/>
        <end position="398"/>
    </location>
</feature>
<reference evidence="2 3" key="1">
    <citation type="journal article" date="2018" name="Mol. Biol. Evol.">
        <title>Analysis of the draft genome of the red seaweed Gracilariopsis chorda provides insights into genome size evolution in Rhodophyta.</title>
        <authorList>
            <person name="Lee J."/>
            <person name="Yang E.C."/>
            <person name="Graf L."/>
            <person name="Yang J.H."/>
            <person name="Qiu H."/>
            <person name="Zel Zion U."/>
            <person name="Chan C.X."/>
            <person name="Stephens T.G."/>
            <person name="Weber A.P.M."/>
            <person name="Boo G.H."/>
            <person name="Boo S.M."/>
            <person name="Kim K.M."/>
            <person name="Shin Y."/>
            <person name="Jung M."/>
            <person name="Lee S.J."/>
            <person name="Yim H.S."/>
            <person name="Lee J.H."/>
            <person name="Bhattacharya D."/>
            <person name="Yoon H.S."/>
        </authorList>
    </citation>
    <scope>NUCLEOTIDE SEQUENCE [LARGE SCALE GENOMIC DNA]</scope>
    <source>
        <strain evidence="2 3">SKKU-2015</strain>
        <tissue evidence="2">Whole body</tissue>
    </source>
</reference>
<feature type="compositionally biased region" description="Polar residues" evidence="1">
    <location>
        <begin position="363"/>
        <end position="372"/>
    </location>
</feature>
<dbReference type="GO" id="GO:0030896">
    <property type="term" value="C:checkpoint clamp complex"/>
    <property type="evidence" value="ECO:0007669"/>
    <property type="project" value="InterPro"/>
</dbReference>
<feature type="compositionally biased region" description="Low complexity" evidence="1">
    <location>
        <begin position="373"/>
        <end position="386"/>
    </location>
</feature>
<protein>
    <submittedName>
        <fullName evidence="2">Cell cycle checkpoint control protein RAD9A</fullName>
    </submittedName>
</protein>
<dbReference type="GO" id="GO:0006281">
    <property type="term" value="P:DNA repair"/>
    <property type="evidence" value="ECO:0007669"/>
    <property type="project" value="TreeGrafter"/>
</dbReference>
<dbReference type="Pfam" id="PF04139">
    <property type="entry name" value="Rad9"/>
    <property type="match status" value="1"/>
</dbReference>
<dbReference type="InterPro" id="IPR046938">
    <property type="entry name" value="DNA_clamp_sf"/>
</dbReference>
<dbReference type="InterPro" id="IPR007268">
    <property type="entry name" value="Rad9/Ddc1"/>
</dbReference>
<accession>A0A2V3IGD8</accession>
<comment type="caution">
    <text evidence="2">The sequence shown here is derived from an EMBL/GenBank/DDBJ whole genome shotgun (WGS) entry which is preliminary data.</text>
</comment>
<proteinExistence type="predicted"/>
<gene>
    <name evidence="2" type="ORF">BWQ96_09173</name>
</gene>
<evidence type="ECO:0000313" key="2">
    <source>
        <dbReference type="EMBL" id="PXF41141.1"/>
    </source>
</evidence>
<feature type="compositionally biased region" description="Low complexity" evidence="1">
    <location>
        <begin position="340"/>
        <end position="350"/>
    </location>
</feature>
<evidence type="ECO:0000256" key="1">
    <source>
        <dbReference type="SAM" id="MobiDB-lite"/>
    </source>
</evidence>
<feature type="compositionally biased region" description="Pro residues" evidence="1">
    <location>
        <begin position="351"/>
        <end position="362"/>
    </location>
</feature>
<sequence>MFIPPNTLVYVSSLAIITSLLNYLNTRSVATGDARRVHIVSMMDLVASDGASIRTLSRIFHTAAKLSDLLQFTPHVAALHLRLLNASQSTFVNFRLRPPFFSTHNFPLRAAAHNVPTRALLPLLRSPASISSLRIVSTHSSLHLHLFSRSGVHKHFRLPLVDSRVHTVSTLPASHSLRSSPRLFLDILLNFHVKLDEITFIPSHQALKLTSFVDHDPSHVILRTEMTVSLSELESHHFPHQPTALTVPCRSLRTALDFCDPYDTTFTLSFTHPGQPLTLSFDAHNVDQLVFDVRFVFASRKPQPTQPHNARAYPAQLSALPHSTPTTVPHSHVEPHHPSPHTSQPLQAASPPAPSSRAPPPNSHVTPSTAYVSASQSAPQQPSDAPTQPPPSQVPHPPHLQAALSENPYHPYPALSQSDHHLDDEDDEYVEGTPPP</sequence>
<dbReference type="GO" id="GO:0000076">
    <property type="term" value="P:DNA replication checkpoint signaling"/>
    <property type="evidence" value="ECO:0007669"/>
    <property type="project" value="TreeGrafter"/>
</dbReference>
<dbReference type="STRING" id="448386.A0A2V3IGD8"/>
<dbReference type="EMBL" id="NBIV01000234">
    <property type="protein sequence ID" value="PXF41141.1"/>
    <property type="molecule type" value="Genomic_DNA"/>
</dbReference>
<evidence type="ECO:0000313" key="3">
    <source>
        <dbReference type="Proteomes" id="UP000247409"/>
    </source>
</evidence>
<dbReference type="OrthoDB" id="60092at2759"/>
<name>A0A2V3IGD8_9FLOR</name>
<dbReference type="PANTHER" id="PTHR15237:SF0">
    <property type="entry name" value="CELL CYCLE CHECKPOINT CONTROL PROTEIN"/>
    <property type="match status" value="1"/>
</dbReference>
<feature type="region of interest" description="Disordered" evidence="1">
    <location>
        <begin position="320"/>
        <end position="436"/>
    </location>
</feature>
<dbReference type="Proteomes" id="UP000247409">
    <property type="component" value="Unassembled WGS sequence"/>
</dbReference>
<keyword evidence="3" id="KW-1185">Reference proteome</keyword>
<dbReference type="GO" id="GO:0071479">
    <property type="term" value="P:cellular response to ionizing radiation"/>
    <property type="evidence" value="ECO:0007669"/>
    <property type="project" value="TreeGrafter"/>
</dbReference>